<keyword evidence="9" id="KW-0694">RNA-binding</keyword>
<feature type="compositionally biased region" description="Basic and acidic residues" evidence="14">
    <location>
        <begin position="357"/>
        <end position="367"/>
    </location>
</feature>
<feature type="compositionally biased region" description="Basic residues" evidence="14">
    <location>
        <begin position="368"/>
        <end position="377"/>
    </location>
</feature>
<evidence type="ECO:0000256" key="10">
    <source>
        <dbReference type="ARBA" id="ARBA00023242"/>
    </source>
</evidence>
<evidence type="ECO:0000256" key="11">
    <source>
        <dbReference type="ARBA" id="ARBA00038041"/>
    </source>
</evidence>
<feature type="domain" description="DEAD-box RNA helicase Q" evidence="17">
    <location>
        <begin position="24"/>
        <end position="52"/>
    </location>
</feature>
<keyword evidence="10" id="KW-0539">Nucleus</keyword>
<dbReference type="InterPro" id="IPR001650">
    <property type="entry name" value="Helicase_C-like"/>
</dbReference>
<feature type="compositionally biased region" description="Acidic residues" evidence="14">
    <location>
        <begin position="336"/>
        <end position="347"/>
    </location>
</feature>
<evidence type="ECO:0000256" key="14">
    <source>
        <dbReference type="SAM" id="MobiDB-lite"/>
    </source>
</evidence>
<dbReference type="InterPro" id="IPR014001">
    <property type="entry name" value="Helicase_ATP-bd"/>
</dbReference>
<evidence type="ECO:0000256" key="8">
    <source>
        <dbReference type="ARBA" id="ARBA00022840"/>
    </source>
</evidence>
<evidence type="ECO:0000256" key="5">
    <source>
        <dbReference type="ARBA" id="ARBA00022741"/>
    </source>
</evidence>
<proteinExistence type="inferred from homology"/>
<dbReference type="PANTHER" id="PTHR47959:SF21">
    <property type="entry name" value="DEAD-BOX HELICASE 56"/>
    <property type="match status" value="1"/>
</dbReference>
<evidence type="ECO:0000256" key="9">
    <source>
        <dbReference type="ARBA" id="ARBA00022884"/>
    </source>
</evidence>
<dbReference type="SMART" id="SM00487">
    <property type="entry name" value="DEXDc"/>
    <property type="match status" value="1"/>
</dbReference>
<dbReference type="SMART" id="SM00490">
    <property type="entry name" value="HELICc"/>
    <property type="match status" value="1"/>
</dbReference>
<reference evidence="18 19" key="1">
    <citation type="submission" date="2016-05" db="EMBL/GenBank/DDBJ databases">
        <title>A degradative enzymes factory behind the ericoid mycorrhizal symbiosis.</title>
        <authorList>
            <consortium name="DOE Joint Genome Institute"/>
            <person name="Martino E."/>
            <person name="Morin E."/>
            <person name="Grelet G."/>
            <person name="Kuo A."/>
            <person name="Kohler A."/>
            <person name="Daghino S."/>
            <person name="Barry K."/>
            <person name="Choi C."/>
            <person name="Cichocki N."/>
            <person name="Clum A."/>
            <person name="Copeland A."/>
            <person name="Hainaut M."/>
            <person name="Haridas S."/>
            <person name="Labutti K."/>
            <person name="Lindquist E."/>
            <person name="Lipzen A."/>
            <person name="Khouja H.-R."/>
            <person name="Murat C."/>
            <person name="Ohm R."/>
            <person name="Olson A."/>
            <person name="Spatafora J."/>
            <person name="Veneault-Fourrey C."/>
            <person name="Henrissat B."/>
            <person name="Grigoriev I."/>
            <person name="Martin F."/>
            <person name="Perotto S."/>
        </authorList>
    </citation>
    <scope>NUCLEOTIDE SEQUENCE [LARGE SCALE GENOMIC DNA]</scope>
    <source>
        <strain evidence="18 19">UAMH 7357</strain>
    </source>
</reference>
<feature type="compositionally biased region" description="Basic residues" evidence="14">
    <location>
        <begin position="583"/>
        <end position="594"/>
    </location>
</feature>
<gene>
    <name evidence="18" type="ORF">NA56DRAFT_626210</name>
</gene>
<evidence type="ECO:0000259" key="17">
    <source>
        <dbReference type="PROSITE" id="PS51195"/>
    </source>
</evidence>
<dbReference type="AlphaFoldDB" id="A0A2J6Q449"/>
<dbReference type="GO" id="GO:0005524">
    <property type="term" value="F:ATP binding"/>
    <property type="evidence" value="ECO:0007669"/>
    <property type="project" value="UniProtKB-KW"/>
</dbReference>
<feature type="domain" description="Helicase ATP-binding" evidence="15">
    <location>
        <begin position="55"/>
        <end position="232"/>
    </location>
</feature>
<feature type="short sequence motif" description="Q motif" evidence="13">
    <location>
        <begin position="24"/>
        <end position="52"/>
    </location>
</feature>
<dbReference type="GO" id="GO:0016787">
    <property type="term" value="F:hydrolase activity"/>
    <property type="evidence" value="ECO:0007669"/>
    <property type="project" value="UniProtKB-KW"/>
</dbReference>
<evidence type="ECO:0000256" key="7">
    <source>
        <dbReference type="ARBA" id="ARBA00022806"/>
    </source>
</evidence>
<keyword evidence="4" id="KW-0690">Ribosome biogenesis</keyword>
<dbReference type="InterPro" id="IPR027417">
    <property type="entry name" value="P-loop_NTPase"/>
</dbReference>
<evidence type="ECO:0000313" key="19">
    <source>
        <dbReference type="Proteomes" id="UP000235672"/>
    </source>
</evidence>
<dbReference type="Pfam" id="PF00271">
    <property type="entry name" value="Helicase_C"/>
    <property type="match status" value="2"/>
</dbReference>
<dbReference type="STRING" id="1745343.A0A2J6Q449"/>
<accession>A0A2J6Q449</accession>
<evidence type="ECO:0000256" key="4">
    <source>
        <dbReference type="ARBA" id="ARBA00022517"/>
    </source>
</evidence>
<evidence type="ECO:0000256" key="13">
    <source>
        <dbReference type="PROSITE-ProRule" id="PRU00552"/>
    </source>
</evidence>
<comment type="similarity">
    <text evidence="11">Belongs to the DEAD box helicase family. DDX56/DBP9 subfamily.</text>
</comment>
<dbReference type="EMBL" id="KZ613482">
    <property type="protein sequence ID" value="PMD21068.1"/>
    <property type="molecule type" value="Genomic_DNA"/>
</dbReference>
<protein>
    <recommendedName>
        <fullName evidence="3">RNA helicase</fullName>
        <ecNumber evidence="3">3.6.4.13</ecNumber>
    </recommendedName>
</protein>
<comment type="catalytic activity">
    <reaction evidence="12">
        <text>ATP + H2O = ADP + phosphate + H(+)</text>
        <dbReference type="Rhea" id="RHEA:13065"/>
        <dbReference type="ChEBI" id="CHEBI:15377"/>
        <dbReference type="ChEBI" id="CHEBI:15378"/>
        <dbReference type="ChEBI" id="CHEBI:30616"/>
        <dbReference type="ChEBI" id="CHEBI:43474"/>
        <dbReference type="ChEBI" id="CHEBI:456216"/>
        <dbReference type="EC" id="3.6.4.13"/>
    </reaction>
</comment>
<evidence type="ECO:0000256" key="1">
    <source>
        <dbReference type="ARBA" id="ARBA00003706"/>
    </source>
</evidence>
<feature type="domain" description="Helicase C-terminal" evidence="16">
    <location>
        <begin position="243"/>
        <end position="477"/>
    </location>
</feature>
<sequence length="609" mass="67903">MKRKLDANDVPVPAEEVEAQKEENAFASLGLETRLLQGITKLNFRTPTPVQSKAIPLALEGRDILARAKTGSGKTAAYLLPILHSILKQKQTNSIPRTSALILVPTRELAEQVYKAVESFSVFCAKDVRAVNLTQKVSDAVLRSLLADSPDIVIATPARASVNLNSSALSLDNLAYLVIDEADLVLSYGYDNDLQNVAKIMPKGVQTILMSATLTNEVETLKGLFCRNPAVLELEEAEGDGEGVSQYVMKCAEDEKFLLVYVIFKLKLIKGKCIIFVSDIDRCYRLKLFLEQFGTKSCILNSELPVNSRIHVVEEFNKNVYDIIIASDEHEVLGDEDLPEPEAEDTADANGESTGGTEKDAQSEMKKPSKKKRKVVKKDKEYGVSRGIDFKNVACVLNFDLPTSSKSYTHRIGRTARAGQTGMALSFVIPAELYRKHKPTSIESAKDDEKVLAKIVKHQAKKGKEVQPFKFDMKQVEAFRYRMSDALRAVTGVAVREARTRELRQELMKSEKLKRHFEENPGDLHHLRHDGELRPARVQSHMKHVPDYLLPKEGKKALTTGDLGFVGMRKTTENRIRKARLANKAKGKGKKVTGRKMDPLKTFKAKSRA</sequence>
<evidence type="ECO:0000256" key="3">
    <source>
        <dbReference type="ARBA" id="ARBA00012552"/>
    </source>
</evidence>
<dbReference type="Pfam" id="PF00270">
    <property type="entry name" value="DEAD"/>
    <property type="match status" value="1"/>
</dbReference>
<dbReference type="EC" id="3.6.4.13" evidence="3"/>
<feature type="region of interest" description="Disordered" evidence="14">
    <location>
        <begin position="583"/>
        <end position="609"/>
    </location>
</feature>
<evidence type="ECO:0000259" key="16">
    <source>
        <dbReference type="PROSITE" id="PS51194"/>
    </source>
</evidence>
<dbReference type="PROSITE" id="PS51192">
    <property type="entry name" value="HELICASE_ATP_BIND_1"/>
    <property type="match status" value="1"/>
</dbReference>
<dbReference type="InterPro" id="IPR014014">
    <property type="entry name" value="RNA_helicase_DEAD_Q_motif"/>
</dbReference>
<dbReference type="SUPFAM" id="SSF52540">
    <property type="entry name" value="P-loop containing nucleoside triphosphate hydrolases"/>
    <property type="match status" value="2"/>
</dbReference>
<evidence type="ECO:0000259" key="15">
    <source>
        <dbReference type="PROSITE" id="PS51192"/>
    </source>
</evidence>
<keyword evidence="7 18" id="KW-0347">Helicase</keyword>
<keyword evidence="5" id="KW-0547">Nucleotide-binding</keyword>
<dbReference type="OrthoDB" id="1191041at2759"/>
<evidence type="ECO:0000256" key="6">
    <source>
        <dbReference type="ARBA" id="ARBA00022801"/>
    </source>
</evidence>
<keyword evidence="8" id="KW-0067">ATP-binding</keyword>
<dbReference type="PANTHER" id="PTHR47959">
    <property type="entry name" value="ATP-DEPENDENT RNA HELICASE RHLE-RELATED"/>
    <property type="match status" value="1"/>
</dbReference>
<dbReference type="GO" id="GO:0003724">
    <property type="term" value="F:RNA helicase activity"/>
    <property type="evidence" value="ECO:0007669"/>
    <property type="project" value="UniProtKB-EC"/>
</dbReference>
<comment type="subcellular location">
    <subcellularLocation>
        <location evidence="2">Nucleus</location>
    </subcellularLocation>
</comment>
<evidence type="ECO:0000313" key="18">
    <source>
        <dbReference type="EMBL" id="PMD21068.1"/>
    </source>
</evidence>
<keyword evidence="6" id="KW-0378">Hydrolase</keyword>
<dbReference type="PROSITE" id="PS51195">
    <property type="entry name" value="Q_MOTIF"/>
    <property type="match status" value="1"/>
</dbReference>
<dbReference type="GO" id="GO:0010467">
    <property type="term" value="P:gene expression"/>
    <property type="evidence" value="ECO:0007669"/>
    <property type="project" value="UniProtKB-ARBA"/>
</dbReference>
<evidence type="ECO:0000256" key="2">
    <source>
        <dbReference type="ARBA" id="ARBA00004123"/>
    </source>
</evidence>
<keyword evidence="19" id="KW-1185">Reference proteome</keyword>
<dbReference type="GO" id="GO:0005829">
    <property type="term" value="C:cytosol"/>
    <property type="evidence" value="ECO:0007669"/>
    <property type="project" value="TreeGrafter"/>
</dbReference>
<dbReference type="CDD" id="cd18787">
    <property type="entry name" value="SF2_C_DEAD"/>
    <property type="match status" value="1"/>
</dbReference>
<dbReference type="GO" id="GO:0005634">
    <property type="term" value="C:nucleus"/>
    <property type="evidence" value="ECO:0007669"/>
    <property type="project" value="UniProtKB-SubCell"/>
</dbReference>
<dbReference type="InterPro" id="IPR050079">
    <property type="entry name" value="DEAD_box_RNA_helicase"/>
</dbReference>
<dbReference type="Proteomes" id="UP000235672">
    <property type="component" value="Unassembled WGS sequence"/>
</dbReference>
<dbReference type="GO" id="GO:0003723">
    <property type="term" value="F:RNA binding"/>
    <property type="evidence" value="ECO:0007669"/>
    <property type="project" value="UniProtKB-KW"/>
</dbReference>
<dbReference type="PROSITE" id="PS51194">
    <property type="entry name" value="HELICASE_CTER"/>
    <property type="match status" value="1"/>
</dbReference>
<evidence type="ECO:0000256" key="12">
    <source>
        <dbReference type="ARBA" id="ARBA00047984"/>
    </source>
</evidence>
<feature type="region of interest" description="Disordered" evidence="14">
    <location>
        <begin position="336"/>
        <end position="378"/>
    </location>
</feature>
<organism evidence="18 19">
    <name type="scientific">Hyaloscypha hepaticicola</name>
    <dbReference type="NCBI Taxonomy" id="2082293"/>
    <lineage>
        <taxon>Eukaryota</taxon>
        <taxon>Fungi</taxon>
        <taxon>Dikarya</taxon>
        <taxon>Ascomycota</taxon>
        <taxon>Pezizomycotina</taxon>
        <taxon>Leotiomycetes</taxon>
        <taxon>Helotiales</taxon>
        <taxon>Hyaloscyphaceae</taxon>
        <taxon>Hyaloscypha</taxon>
    </lineage>
</organism>
<dbReference type="InterPro" id="IPR011545">
    <property type="entry name" value="DEAD/DEAH_box_helicase_dom"/>
</dbReference>
<comment type="function">
    <text evidence="1">ATP-binding RNA helicase involved in the biogenesis of 60S ribosomal subunits and is required for the normal formation of 25S and 5.8S rRNAs.</text>
</comment>
<dbReference type="CDD" id="cd17961">
    <property type="entry name" value="DEADc_DDX56"/>
    <property type="match status" value="1"/>
</dbReference>
<dbReference type="Gene3D" id="3.40.50.300">
    <property type="entry name" value="P-loop containing nucleotide triphosphate hydrolases"/>
    <property type="match status" value="2"/>
</dbReference>
<name>A0A2J6Q449_9HELO</name>
<dbReference type="GO" id="GO:0042254">
    <property type="term" value="P:ribosome biogenesis"/>
    <property type="evidence" value="ECO:0007669"/>
    <property type="project" value="UniProtKB-KW"/>
</dbReference>